<comment type="function">
    <text evidence="7">Probable acetyltransferase.</text>
</comment>
<comment type="caution">
    <text evidence="11">The sequence shown here is derived from an EMBL/GenBank/DDBJ whole genome shotgun (WGS) entry which is preliminary data.</text>
</comment>
<dbReference type="InterPro" id="IPR016181">
    <property type="entry name" value="Acyl_CoA_acyltransferase"/>
</dbReference>
<dbReference type="Gene3D" id="3.40.630.30">
    <property type="match status" value="1"/>
</dbReference>
<gene>
    <name evidence="11" type="ORF">H9630_11840</name>
</gene>
<accession>A0ABR8WF39</accession>
<evidence type="ECO:0000256" key="4">
    <source>
        <dbReference type="ARBA" id="ARBA00022989"/>
    </source>
</evidence>
<feature type="domain" description="N-acetyltransferase" evidence="10">
    <location>
        <begin position="10"/>
        <end position="154"/>
    </location>
</feature>
<name>A0ABR8WF39_9BACL</name>
<evidence type="ECO:0000259" key="10">
    <source>
        <dbReference type="PROSITE" id="PS51186"/>
    </source>
</evidence>
<evidence type="ECO:0000256" key="9">
    <source>
        <dbReference type="ARBA" id="ARBA00040241"/>
    </source>
</evidence>
<keyword evidence="12" id="KW-1185">Reference proteome</keyword>
<dbReference type="RefSeq" id="WP_191715696.1">
    <property type="nucleotide sequence ID" value="NZ_JACSPU010000004.1"/>
</dbReference>
<evidence type="ECO:0000256" key="6">
    <source>
        <dbReference type="ARBA" id="ARBA00023315"/>
    </source>
</evidence>
<evidence type="ECO:0000313" key="12">
    <source>
        <dbReference type="Proteomes" id="UP000658980"/>
    </source>
</evidence>
<comment type="similarity">
    <text evidence="8">Belongs to the camello family.</text>
</comment>
<dbReference type="InterPro" id="IPR050769">
    <property type="entry name" value="NAT_camello-type"/>
</dbReference>
<dbReference type="CDD" id="cd04301">
    <property type="entry name" value="NAT_SF"/>
    <property type="match status" value="1"/>
</dbReference>
<comment type="subcellular location">
    <subcellularLocation>
        <location evidence="1">Membrane</location>
    </subcellularLocation>
</comment>
<proteinExistence type="inferred from homology"/>
<evidence type="ECO:0000256" key="5">
    <source>
        <dbReference type="ARBA" id="ARBA00023136"/>
    </source>
</evidence>
<keyword evidence="2" id="KW-0808">Transferase</keyword>
<protein>
    <recommendedName>
        <fullName evidence="9">Probable N-acetyltransferase 14</fullName>
    </recommendedName>
</protein>
<keyword evidence="6" id="KW-0012">Acyltransferase</keyword>
<evidence type="ECO:0000256" key="2">
    <source>
        <dbReference type="ARBA" id="ARBA00022679"/>
    </source>
</evidence>
<evidence type="ECO:0000256" key="8">
    <source>
        <dbReference type="ARBA" id="ARBA00038470"/>
    </source>
</evidence>
<evidence type="ECO:0000313" key="11">
    <source>
        <dbReference type="EMBL" id="MBD8015508.1"/>
    </source>
</evidence>
<dbReference type="Proteomes" id="UP000658980">
    <property type="component" value="Unassembled WGS sequence"/>
</dbReference>
<keyword evidence="3" id="KW-0812">Transmembrane</keyword>
<dbReference type="SUPFAM" id="SSF55729">
    <property type="entry name" value="Acyl-CoA N-acyltransferases (Nat)"/>
    <property type="match status" value="1"/>
</dbReference>
<keyword evidence="5" id="KW-0472">Membrane</keyword>
<dbReference type="PANTHER" id="PTHR13947">
    <property type="entry name" value="GNAT FAMILY N-ACETYLTRANSFERASE"/>
    <property type="match status" value="1"/>
</dbReference>
<evidence type="ECO:0000256" key="1">
    <source>
        <dbReference type="ARBA" id="ARBA00004370"/>
    </source>
</evidence>
<dbReference type="PROSITE" id="PS51186">
    <property type="entry name" value="GNAT"/>
    <property type="match status" value="1"/>
</dbReference>
<organism evidence="11 12">
    <name type="scientific">Planococcus wigleyi</name>
    <dbReference type="NCBI Taxonomy" id="2762216"/>
    <lineage>
        <taxon>Bacteria</taxon>
        <taxon>Bacillati</taxon>
        <taxon>Bacillota</taxon>
        <taxon>Bacilli</taxon>
        <taxon>Bacillales</taxon>
        <taxon>Caryophanaceae</taxon>
        <taxon>Planococcus</taxon>
    </lineage>
</organism>
<dbReference type="PANTHER" id="PTHR13947:SF51">
    <property type="entry name" value="N-ACETYLTRANSFERASE 14-RELATED"/>
    <property type="match status" value="1"/>
</dbReference>
<dbReference type="InterPro" id="IPR000182">
    <property type="entry name" value="GNAT_dom"/>
</dbReference>
<reference evidence="11 12" key="1">
    <citation type="submission" date="2020-08" db="EMBL/GenBank/DDBJ databases">
        <title>A Genomic Blueprint of the Chicken Gut Microbiome.</title>
        <authorList>
            <person name="Gilroy R."/>
            <person name="Ravi A."/>
            <person name="Getino M."/>
            <person name="Pursley I."/>
            <person name="Horton D.L."/>
            <person name="Alikhan N.-F."/>
            <person name="Baker D."/>
            <person name="Gharbi K."/>
            <person name="Hall N."/>
            <person name="Watson M."/>
            <person name="Adriaenssens E.M."/>
            <person name="Foster-Nyarko E."/>
            <person name="Jarju S."/>
            <person name="Secka A."/>
            <person name="Antonio M."/>
            <person name="Oren A."/>
            <person name="Chaudhuri R."/>
            <person name="La Ragione R.M."/>
            <person name="Hildebrand F."/>
            <person name="Pallen M.J."/>
        </authorList>
    </citation>
    <scope>NUCLEOTIDE SEQUENCE [LARGE SCALE GENOMIC DNA]</scope>
    <source>
        <strain evidence="11 12">Sa1BUA13</strain>
    </source>
</reference>
<keyword evidence="4" id="KW-1133">Transmembrane helix</keyword>
<dbReference type="EMBL" id="JACSPU010000004">
    <property type="protein sequence ID" value="MBD8015508.1"/>
    <property type="molecule type" value="Genomic_DNA"/>
</dbReference>
<evidence type="ECO:0000256" key="3">
    <source>
        <dbReference type="ARBA" id="ARBA00022692"/>
    </source>
</evidence>
<evidence type="ECO:0000256" key="7">
    <source>
        <dbReference type="ARBA" id="ARBA00037582"/>
    </source>
</evidence>
<dbReference type="Pfam" id="PF00583">
    <property type="entry name" value="Acetyltransf_1"/>
    <property type="match status" value="1"/>
</dbReference>
<sequence>MSEIDLKQSIHIIPITDQHEEEARLLILEGLKERFGFLDPSYNSDLTNIIQNYSQKGDLFLVGLHNNTMVCTTRETSKTGRIQRMSVKKSYRSAGLAKLMIQTLETSASKAGYERIVLETNNDWHSAIEFYKNYGYQLERKDEERSYFSKQVQA</sequence>